<accession>A0A8S5N8N3</accession>
<dbReference type="EMBL" id="BK015101">
    <property type="protein sequence ID" value="DAD91025.1"/>
    <property type="molecule type" value="Genomic_DNA"/>
</dbReference>
<dbReference type="Pfam" id="PF09693">
    <property type="entry name" value="Phage_XkdX"/>
    <property type="match status" value="1"/>
</dbReference>
<protein>
    <recommendedName>
        <fullName evidence="2">XkdX family protein</fullName>
    </recommendedName>
</protein>
<name>A0A8S5N8N3_9CAUD</name>
<sequence>MRDKIAKWYAQGLWTEDMVRTAVKKGVLTEGEAGEILSGGATARE</sequence>
<evidence type="ECO:0008006" key="2">
    <source>
        <dbReference type="Google" id="ProtNLM"/>
    </source>
</evidence>
<evidence type="ECO:0000313" key="1">
    <source>
        <dbReference type="EMBL" id="DAD91025.1"/>
    </source>
</evidence>
<reference evidence="1" key="1">
    <citation type="journal article" date="2021" name="Proc. Natl. Acad. Sci. U.S.A.">
        <title>A Catalog of Tens of Thousands of Viruses from Human Metagenomes Reveals Hidden Associations with Chronic Diseases.</title>
        <authorList>
            <person name="Tisza M.J."/>
            <person name="Buck C.B."/>
        </authorList>
    </citation>
    <scope>NUCLEOTIDE SEQUENCE</scope>
    <source>
        <strain evidence="1">CtepM7</strain>
    </source>
</reference>
<dbReference type="InterPro" id="IPR010022">
    <property type="entry name" value="XkdX"/>
</dbReference>
<proteinExistence type="predicted"/>
<organism evidence="1">
    <name type="scientific">Siphoviridae sp. ctepM7</name>
    <dbReference type="NCBI Taxonomy" id="2826408"/>
    <lineage>
        <taxon>Viruses</taxon>
        <taxon>Duplodnaviria</taxon>
        <taxon>Heunggongvirae</taxon>
        <taxon>Uroviricota</taxon>
        <taxon>Caudoviricetes</taxon>
    </lineage>
</organism>